<name>A0ABU6DV12_9GAMM</name>
<comment type="caution">
    <text evidence="2">The sequence shown here is derived from an EMBL/GenBank/DDBJ whole genome shotgun (WGS) entry which is preliminary data.</text>
</comment>
<evidence type="ECO:0000256" key="1">
    <source>
        <dbReference type="SAM" id="SignalP"/>
    </source>
</evidence>
<dbReference type="Proteomes" id="UP001339883">
    <property type="component" value="Unassembled WGS sequence"/>
</dbReference>
<gene>
    <name evidence="2" type="ORF">I2F25_11715</name>
</gene>
<keyword evidence="1" id="KW-0732">Signal</keyword>
<dbReference type="RefSeq" id="WP_195772598.1">
    <property type="nucleotide sequence ID" value="NZ_VTDN01000013.1"/>
</dbReference>
<sequence length="153" mass="17200">MKQLFTASLLLISSTIVFATTQPKATPNVTADDITIVPRPVIYGLWGIELPNNKKCMEFYNFKTGNRLVINSASEWATGVYDYQPSPDNNVKVGALAIQMKFDNNQPDCSGQRTEVNTDVAQYYVHWKDQNNLQFCTSADGNQCFVNLKRILP</sequence>
<reference evidence="2 3" key="1">
    <citation type="submission" date="2019-08" db="EMBL/GenBank/DDBJ databases">
        <title>Five species of Acinetobacter isolated from floral nectar and animal pollinators.</title>
        <authorList>
            <person name="Hendry T.A."/>
        </authorList>
    </citation>
    <scope>NUCLEOTIDE SEQUENCE [LARGE SCALE GENOMIC DNA]</scope>
    <source>
        <strain evidence="2 3">MD18.27</strain>
    </source>
</reference>
<protein>
    <submittedName>
        <fullName evidence="2">Uncharacterized protein</fullName>
    </submittedName>
</protein>
<evidence type="ECO:0000313" key="2">
    <source>
        <dbReference type="EMBL" id="MEB5477699.1"/>
    </source>
</evidence>
<dbReference type="EMBL" id="VTDN01000013">
    <property type="protein sequence ID" value="MEB5477699.1"/>
    <property type="molecule type" value="Genomic_DNA"/>
</dbReference>
<feature type="chain" id="PRO_5046866414" evidence="1">
    <location>
        <begin position="20"/>
        <end position="153"/>
    </location>
</feature>
<proteinExistence type="predicted"/>
<keyword evidence="3" id="KW-1185">Reference proteome</keyword>
<evidence type="ECO:0000313" key="3">
    <source>
        <dbReference type="Proteomes" id="UP001339883"/>
    </source>
</evidence>
<feature type="signal peptide" evidence="1">
    <location>
        <begin position="1"/>
        <end position="19"/>
    </location>
</feature>
<accession>A0ABU6DV12</accession>
<organism evidence="2 3">
    <name type="scientific">Acinetobacter pollinis</name>
    <dbReference type="NCBI Taxonomy" id="2605270"/>
    <lineage>
        <taxon>Bacteria</taxon>
        <taxon>Pseudomonadati</taxon>
        <taxon>Pseudomonadota</taxon>
        <taxon>Gammaproteobacteria</taxon>
        <taxon>Moraxellales</taxon>
        <taxon>Moraxellaceae</taxon>
        <taxon>Acinetobacter</taxon>
    </lineage>
</organism>